<dbReference type="EMBL" id="BK015191">
    <property type="protein sequence ID" value="DAD95324.1"/>
    <property type="molecule type" value="Genomic_DNA"/>
</dbReference>
<accession>A0A8S5NLT6</accession>
<sequence>MPYYNKMALFPIFDCIATGRMADIYQKMKA</sequence>
<proteinExistence type="predicted"/>
<reference evidence="1" key="1">
    <citation type="journal article" date="2021" name="Proc. Natl. Acad. Sci. U.S.A.">
        <title>A Catalog of Tens of Thousands of Viruses from Human Metagenomes Reveals Hidden Associations with Chronic Diseases.</title>
        <authorList>
            <person name="Tisza M.J."/>
            <person name="Buck C.B."/>
        </authorList>
    </citation>
    <scope>NUCLEOTIDE SEQUENCE</scope>
    <source>
        <strain evidence="1">CtsNK10</strain>
    </source>
</reference>
<name>A0A8S5NLT6_9CAUD</name>
<protein>
    <submittedName>
        <fullName evidence="1">Uncharacterized protein</fullName>
    </submittedName>
</protein>
<evidence type="ECO:0000313" key="1">
    <source>
        <dbReference type="EMBL" id="DAD95324.1"/>
    </source>
</evidence>
<organism evidence="1">
    <name type="scientific">Podoviridae sp. ctsNK10</name>
    <dbReference type="NCBI Taxonomy" id="2826582"/>
    <lineage>
        <taxon>Viruses</taxon>
        <taxon>Duplodnaviria</taxon>
        <taxon>Heunggongvirae</taxon>
        <taxon>Uroviricota</taxon>
        <taxon>Caudoviricetes</taxon>
    </lineage>
</organism>